<evidence type="ECO:0000313" key="3">
    <source>
        <dbReference type="Proteomes" id="UP000184096"/>
    </source>
</evidence>
<dbReference type="InterPro" id="IPR036052">
    <property type="entry name" value="TrpB-like_PALP_sf"/>
</dbReference>
<dbReference type="Pfam" id="PF13356">
    <property type="entry name" value="Arm-DNA-bind_3"/>
    <property type="match status" value="1"/>
</dbReference>
<evidence type="ECO:0000313" key="2">
    <source>
        <dbReference type="EMBL" id="SHN76756.1"/>
    </source>
</evidence>
<name>A0A1M7U162_9BRAD</name>
<dbReference type="InterPro" id="IPR050214">
    <property type="entry name" value="Cys_Synth/Cystath_Beta-Synth"/>
</dbReference>
<dbReference type="EMBL" id="LT670849">
    <property type="protein sequence ID" value="SHN76756.1"/>
    <property type="molecule type" value="Genomic_DNA"/>
</dbReference>
<proteinExistence type="predicted"/>
<dbReference type="InterPro" id="IPR025166">
    <property type="entry name" value="Integrase_DNA_bind_dom"/>
</dbReference>
<dbReference type="SUPFAM" id="SSF53686">
    <property type="entry name" value="Tryptophan synthase beta subunit-like PLP-dependent enzymes"/>
    <property type="match status" value="1"/>
</dbReference>
<reference evidence="3" key="1">
    <citation type="submission" date="2016-11" db="EMBL/GenBank/DDBJ databases">
        <authorList>
            <person name="Varghese N."/>
            <person name="Submissions S."/>
        </authorList>
    </citation>
    <scope>NUCLEOTIDE SEQUENCE [LARGE SCALE GENOMIC DNA]</scope>
    <source>
        <strain evidence="3">GAS401</strain>
    </source>
</reference>
<organism evidence="2 3">
    <name type="scientific">Bradyrhizobium erythrophlei</name>
    <dbReference type="NCBI Taxonomy" id="1437360"/>
    <lineage>
        <taxon>Bacteria</taxon>
        <taxon>Pseudomonadati</taxon>
        <taxon>Pseudomonadota</taxon>
        <taxon>Alphaproteobacteria</taxon>
        <taxon>Hyphomicrobiales</taxon>
        <taxon>Nitrobacteraceae</taxon>
        <taxon>Bradyrhizobium</taxon>
    </lineage>
</organism>
<dbReference type="InterPro" id="IPR038488">
    <property type="entry name" value="Integrase_DNA-bd_sf"/>
</dbReference>
<evidence type="ECO:0000259" key="1">
    <source>
        <dbReference type="Pfam" id="PF13356"/>
    </source>
</evidence>
<gene>
    <name evidence="2" type="ORF">SAMN05444170_3298</name>
</gene>
<protein>
    <recommendedName>
        <fullName evidence="1">Integrase DNA-binding domain-containing protein</fullName>
    </recommendedName>
</protein>
<dbReference type="Proteomes" id="UP000184096">
    <property type="component" value="Chromosome I"/>
</dbReference>
<feature type="domain" description="Integrase DNA-binding" evidence="1">
    <location>
        <begin position="42"/>
        <end position="104"/>
    </location>
</feature>
<dbReference type="Gene3D" id="3.40.50.1100">
    <property type="match status" value="1"/>
</dbReference>
<dbReference type="AlphaFoldDB" id="A0A1M7U162"/>
<sequence length="178" mass="19660">MSRHEPSASLARSASTLLPGAEAISLPPARNEKAGSTASAAFTKASVRKMYCPPGRDEKLFWDKECRGLGIRALASGRRSWIFQYRDEHKRTRRIVLGDLSSVEEALPVLFNLIEHEGLVLGGSSAINIVGAMRLARDLGPGKTIVTILADGGQRYQSKLFNPEFLRKKNLPTPRWME</sequence>
<keyword evidence="3" id="KW-1185">Reference proteome</keyword>
<accession>A0A1M7U162</accession>
<dbReference type="Gene3D" id="3.30.160.390">
    <property type="entry name" value="Integrase, DNA-binding domain"/>
    <property type="match status" value="1"/>
</dbReference>
<dbReference type="PANTHER" id="PTHR10314">
    <property type="entry name" value="CYSTATHIONINE BETA-SYNTHASE"/>
    <property type="match status" value="1"/>
</dbReference>